<feature type="domain" description="Xrn1 N-terminal" evidence="13">
    <location>
        <begin position="1"/>
        <end position="257"/>
    </location>
</feature>
<dbReference type="EC" id="3.1.13.-" evidence="11"/>
<dbReference type="PIRSF" id="PIRSF037239">
    <property type="entry name" value="Exonuclease_Xrn2"/>
    <property type="match status" value="1"/>
</dbReference>
<dbReference type="Gene3D" id="3.40.50.12390">
    <property type="match status" value="2"/>
</dbReference>
<dbReference type="Pfam" id="PF17846">
    <property type="entry name" value="XRN_M"/>
    <property type="match status" value="2"/>
</dbReference>
<dbReference type="GO" id="GO:0008270">
    <property type="term" value="F:zinc ion binding"/>
    <property type="evidence" value="ECO:0007669"/>
    <property type="project" value="UniProtKB-KW"/>
</dbReference>
<comment type="function">
    <text evidence="11">Possesses 5'-&gt;3' exoribonuclease activity. May promote termination of transcription by RNA polymerase II.</text>
</comment>
<evidence type="ECO:0000256" key="2">
    <source>
        <dbReference type="ARBA" id="ARBA00006994"/>
    </source>
</evidence>
<dbReference type="FunFam" id="3.40.50.12390:FF:000003">
    <property type="entry name" value="5'-3' exoribonuclease"/>
    <property type="match status" value="1"/>
</dbReference>
<keyword evidence="8" id="KW-0862">Zinc</keyword>
<evidence type="ECO:0000256" key="1">
    <source>
        <dbReference type="ARBA" id="ARBA00004123"/>
    </source>
</evidence>
<feature type="region of interest" description="Disordered" evidence="12">
    <location>
        <begin position="882"/>
        <end position="911"/>
    </location>
</feature>
<dbReference type="Gene3D" id="1.25.40.1050">
    <property type="match status" value="1"/>
</dbReference>
<feature type="compositionally biased region" description="Polar residues" evidence="12">
    <location>
        <begin position="955"/>
        <end position="973"/>
    </location>
</feature>
<dbReference type="InterPro" id="IPR027073">
    <property type="entry name" value="5_3_exoribonuclease"/>
</dbReference>
<keyword evidence="3 11" id="KW-0507">mRNA processing</keyword>
<evidence type="ECO:0000256" key="10">
    <source>
        <dbReference type="ARBA" id="ARBA00023242"/>
    </source>
</evidence>
<keyword evidence="9 11" id="KW-0269">Exonuclease</keyword>
<gene>
    <name evidence="15" type="ORF">P879_03699</name>
</gene>
<evidence type="ECO:0000313" key="16">
    <source>
        <dbReference type="Proteomes" id="UP000699462"/>
    </source>
</evidence>
<sequence>MGVPAFFRWLSMKYPSIVSHCVEKRGPIIDNQGTRGPVDTTEPNPNGEEFDNLYLDMNGIIHPCTHPENKAAPKNEAEMFVAIFEYIDRLFAIIRPRRILYMAIDGVAPRAKMNQQRSRRFRAAKEAKEKQMTVDRLRHELLARGAHLPPGKEESEHFDSNCITPGTPFMARLAVALRYYIYDRLNSDPGWKNIMVFLSDANVPGEGEHKIMDFIRRQRSSPAHDANTRHCLCGADADLIMLGLATHEPYFTIIREEFKPNQPKPCELCGQIGHEMQDCVGTPKEDDDPRRGCPPPLNVGADPDFIFIRLNVLREYLAQDLKLPGITFEWDLERVMDDWVFMCFFVGNDFLPHLPSLEIREGAIDRLIEIYKSTVQTTGGWLTDSGKVHMGRVQLILIELGKMEDEIFKNRRQSELNFRKRKRDNASRDARQNPQRQGHAPSWTAAPQSGLLQPVALDGRYGVAHPEGRYRGPPVSAAQVHQARQFRTNGGARTNVDWIDQNLNNLEAATAMKAMLRPRRSGEKGFPGGPDSPPHYRPENETKDVAGPSPPRKPRLTVDEKKGRLGGVGAESLLSKLPKDANHNEDDVADANDEVRLWEDGWRSRYYQSKFGVDPADAPEFCIQVGREYAKGLCWVLAYYYQGCASWDWYFPYHYAPFASDFVGISDLDPGFDRVRTEPFRPLEQLMGVFPADSRSHVPPAWQDLMTDPDSPIIDFYPTDFKVDLNGKRFLWMGVALLPFVDEVRLLKVLDSRRHLLTKEELDRNIRGPDRMFCRASHPICALLDVLYKNPQPSGCTDNVDGQNPIPASTQVLDPRLTHGVSGRIWPDHKFACLPGTKVPSGVPSLLPDLKSVQVISACFADPSYPDGFIFRAELLKTVKLPPPSHLQPPQRGRGGRGGFGGCNRGGERGGRFNSYSALQYYARDSSSDREDSILAGRPSTMERMIRHALPQSGRPASQSTSNHGHPRNQWQPSSFSGHESFSSAYHSAYPRQPYQASTPRNPYNQSNSNSYPHTRPRSSLPRAPYRHTPPFLPAWRQPYARQ</sequence>
<evidence type="ECO:0000256" key="12">
    <source>
        <dbReference type="SAM" id="MobiDB-lite"/>
    </source>
</evidence>
<dbReference type="InterPro" id="IPR041412">
    <property type="entry name" value="Xrn1_helical"/>
</dbReference>
<evidence type="ECO:0000259" key="14">
    <source>
        <dbReference type="Pfam" id="PF17846"/>
    </source>
</evidence>
<feature type="compositionally biased region" description="Low complexity" evidence="12">
    <location>
        <begin position="1002"/>
        <end position="1013"/>
    </location>
</feature>
<dbReference type="PANTHER" id="PTHR12341:SF41">
    <property type="entry name" value="5'-3' EXORIBONUCLEASE 2"/>
    <property type="match status" value="1"/>
</dbReference>
<name>A0A8T0DHN9_9TREM</name>
<proteinExistence type="inferred from homology"/>
<evidence type="ECO:0000256" key="7">
    <source>
        <dbReference type="ARBA" id="ARBA00022801"/>
    </source>
</evidence>
<feature type="compositionally biased region" description="Gly residues" evidence="12">
    <location>
        <begin position="896"/>
        <end position="905"/>
    </location>
</feature>
<comment type="subcellular location">
    <subcellularLocation>
        <location evidence="1">Nucleus</location>
    </subcellularLocation>
</comment>
<keyword evidence="7 11" id="KW-0378">Hydrolase</keyword>
<evidence type="ECO:0000256" key="11">
    <source>
        <dbReference type="PIRNR" id="PIRNR037239"/>
    </source>
</evidence>
<evidence type="ECO:0000256" key="8">
    <source>
        <dbReference type="ARBA" id="ARBA00022833"/>
    </source>
</evidence>
<accession>A0A8T0DHN9</accession>
<evidence type="ECO:0000256" key="9">
    <source>
        <dbReference type="ARBA" id="ARBA00022839"/>
    </source>
</evidence>
<feature type="domain" description="Xrn1 helical" evidence="14">
    <location>
        <begin position="580"/>
        <end position="884"/>
    </location>
</feature>
<dbReference type="GO" id="GO:0000956">
    <property type="term" value="P:nuclear-transcribed mRNA catabolic process"/>
    <property type="evidence" value="ECO:0007669"/>
    <property type="project" value="TreeGrafter"/>
</dbReference>
<feature type="compositionally biased region" description="Basic and acidic residues" evidence="12">
    <location>
        <begin position="418"/>
        <end position="431"/>
    </location>
</feature>
<evidence type="ECO:0000256" key="4">
    <source>
        <dbReference type="ARBA" id="ARBA00022722"/>
    </source>
</evidence>
<comment type="similarity">
    <text evidence="2 11">Belongs to the 5'-3' exonuclease family. XRN2/RAT1 subfamily.</text>
</comment>
<dbReference type="FunFam" id="3.40.50.12390:FF:000001">
    <property type="entry name" value="5'-3' exoribonuclease"/>
    <property type="match status" value="1"/>
</dbReference>
<evidence type="ECO:0000256" key="3">
    <source>
        <dbReference type="ARBA" id="ARBA00022664"/>
    </source>
</evidence>
<keyword evidence="10" id="KW-0539">Nucleus</keyword>
<dbReference type="Proteomes" id="UP000699462">
    <property type="component" value="Unassembled WGS sequence"/>
</dbReference>
<dbReference type="InterPro" id="IPR017151">
    <property type="entry name" value="Xrn2/3/4"/>
</dbReference>
<protein>
    <recommendedName>
        <fullName evidence="11">5'-3' exoribonuclease</fullName>
        <ecNumber evidence="11">3.1.13.-</ecNumber>
    </recommendedName>
</protein>
<dbReference type="CDD" id="cd18673">
    <property type="entry name" value="PIN_XRN1-2-like"/>
    <property type="match status" value="1"/>
</dbReference>
<feature type="region of interest" description="Disordered" evidence="12">
    <location>
        <begin position="516"/>
        <end position="562"/>
    </location>
</feature>
<evidence type="ECO:0000256" key="6">
    <source>
        <dbReference type="ARBA" id="ARBA00022771"/>
    </source>
</evidence>
<dbReference type="PANTHER" id="PTHR12341">
    <property type="entry name" value="5'-&gt;3' EXORIBONUCLEASE"/>
    <property type="match status" value="1"/>
</dbReference>
<evidence type="ECO:0000256" key="5">
    <source>
        <dbReference type="ARBA" id="ARBA00022723"/>
    </source>
</evidence>
<keyword evidence="16" id="KW-1185">Reference proteome</keyword>
<keyword evidence="6" id="KW-0863">Zinc-finger</keyword>
<dbReference type="AlphaFoldDB" id="A0A8T0DHN9"/>
<keyword evidence="4 11" id="KW-0540">Nuclease</keyword>
<feature type="compositionally biased region" description="Basic and acidic residues" evidence="12">
    <location>
        <begin position="534"/>
        <end position="544"/>
    </location>
</feature>
<evidence type="ECO:0000259" key="13">
    <source>
        <dbReference type="Pfam" id="PF03159"/>
    </source>
</evidence>
<dbReference type="GO" id="GO:0006397">
    <property type="term" value="P:mRNA processing"/>
    <property type="evidence" value="ECO:0007669"/>
    <property type="project" value="UniProtKB-UniRule"/>
</dbReference>
<dbReference type="EMBL" id="JTDF01004118">
    <property type="protein sequence ID" value="KAF8567190.1"/>
    <property type="molecule type" value="Genomic_DNA"/>
</dbReference>
<dbReference type="FunFam" id="1.25.40.1050:FF:000002">
    <property type="entry name" value="5'-3' exoribonuclease"/>
    <property type="match status" value="1"/>
</dbReference>
<feature type="region of interest" description="Disordered" evidence="12">
    <location>
        <begin position="951"/>
        <end position="1043"/>
    </location>
</feature>
<dbReference type="OrthoDB" id="372487at2759"/>
<feature type="region of interest" description="Disordered" evidence="12">
    <location>
        <begin position="418"/>
        <end position="448"/>
    </location>
</feature>
<feature type="compositionally biased region" description="Low complexity" evidence="12">
    <location>
        <begin position="974"/>
        <end position="984"/>
    </location>
</feature>
<dbReference type="InterPro" id="IPR004859">
    <property type="entry name" value="Xrn1_N"/>
</dbReference>
<organism evidence="15 16">
    <name type="scientific">Paragonimus westermani</name>
    <dbReference type="NCBI Taxonomy" id="34504"/>
    <lineage>
        <taxon>Eukaryota</taxon>
        <taxon>Metazoa</taxon>
        <taxon>Spiralia</taxon>
        <taxon>Lophotrochozoa</taxon>
        <taxon>Platyhelminthes</taxon>
        <taxon>Trematoda</taxon>
        <taxon>Digenea</taxon>
        <taxon>Plagiorchiida</taxon>
        <taxon>Troglotremata</taxon>
        <taxon>Troglotrematidae</taxon>
        <taxon>Paragonimus</taxon>
    </lineage>
</organism>
<comment type="caution">
    <text evidence="15">The sequence shown here is derived from an EMBL/GenBank/DDBJ whole genome shotgun (WGS) entry which is preliminary data.</text>
</comment>
<dbReference type="GO" id="GO:0004534">
    <property type="term" value="F:5'-3' RNA exonuclease activity"/>
    <property type="evidence" value="ECO:0007669"/>
    <property type="project" value="UniProtKB-UniRule"/>
</dbReference>
<dbReference type="GO" id="GO:0005634">
    <property type="term" value="C:nucleus"/>
    <property type="evidence" value="ECO:0007669"/>
    <property type="project" value="UniProtKB-SubCell"/>
</dbReference>
<dbReference type="GO" id="GO:0003723">
    <property type="term" value="F:RNA binding"/>
    <property type="evidence" value="ECO:0007669"/>
    <property type="project" value="TreeGrafter"/>
</dbReference>
<feature type="domain" description="Xrn1 helical" evidence="14">
    <location>
        <begin position="330"/>
        <end position="433"/>
    </location>
</feature>
<evidence type="ECO:0000313" key="15">
    <source>
        <dbReference type="EMBL" id="KAF8567190.1"/>
    </source>
</evidence>
<dbReference type="Pfam" id="PF03159">
    <property type="entry name" value="XRN_N"/>
    <property type="match status" value="1"/>
</dbReference>
<keyword evidence="5" id="KW-0479">Metal-binding</keyword>
<reference evidence="15 16" key="1">
    <citation type="submission" date="2019-07" db="EMBL/GenBank/DDBJ databases">
        <title>Annotation for the trematode Paragonimus westermani.</title>
        <authorList>
            <person name="Choi Y.-J."/>
        </authorList>
    </citation>
    <scope>NUCLEOTIDE SEQUENCE [LARGE SCALE GENOMIC DNA]</scope>
    <source>
        <strain evidence="15">180907_Pwestermani</strain>
    </source>
</reference>